<name>A0AAC8VXK2_9PROT</name>
<keyword evidence="2" id="KW-1185">Reference proteome</keyword>
<organism evidence="1 2">
    <name type="scientific">Azospirillum thiophilum</name>
    <dbReference type="NCBI Taxonomy" id="528244"/>
    <lineage>
        <taxon>Bacteria</taxon>
        <taxon>Pseudomonadati</taxon>
        <taxon>Pseudomonadota</taxon>
        <taxon>Alphaproteobacteria</taxon>
        <taxon>Rhodospirillales</taxon>
        <taxon>Azospirillaceae</taxon>
        <taxon>Azospirillum</taxon>
    </lineage>
</organism>
<proteinExistence type="predicted"/>
<dbReference type="RefSeq" id="WP_045580293.1">
    <property type="nucleotide sequence ID" value="NZ_CP012401.1"/>
</dbReference>
<dbReference type="Proteomes" id="UP000069935">
    <property type="component" value="Chromosome 1"/>
</dbReference>
<reference evidence="1 2" key="2">
    <citation type="journal article" date="2016" name="Genome Announc.">
        <title>Complete Genome Sequence of a Strain of Azospirillum thiophilum Isolated from a Sulfide Spring.</title>
        <authorList>
            <person name="Fomenkov A."/>
            <person name="Vincze T."/>
            <person name="Grabovich M."/>
            <person name="Anton B.P."/>
            <person name="Dubinina G."/>
            <person name="Orlova M."/>
            <person name="Belousova E."/>
            <person name="Roberts R.J."/>
        </authorList>
    </citation>
    <scope>NUCLEOTIDE SEQUENCE [LARGE SCALE GENOMIC DNA]</scope>
    <source>
        <strain evidence="1 2">BV-S</strain>
    </source>
</reference>
<gene>
    <name evidence="1" type="ORF">AL072_11020</name>
</gene>
<protein>
    <submittedName>
        <fullName evidence="1">Uncharacterized protein</fullName>
    </submittedName>
</protein>
<dbReference type="KEGG" id="ati:AL072_11020"/>
<dbReference type="EMBL" id="CP012401">
    <property type="protein sequence ID" value="ALG71352.1"/>
    <property type="molecule type" value="Genomic_DNA"/>
</dbReference>
<sequence>MDDLAPDHVRAFISRARVGEMKSRGWRTLGPGEEGSLLMEGPMVAGPSMAGQLAAHRGTAPDAALGDLFADLVARALERADAADRIAARRAA</sequence>
<evidence type="ECO:0000313" key="1">
    <source>
        <dbReference type="EMBL" id="ALG71352.1"/>
    </source>
</evidence>
<reference evidence="2" key="1">
    <citation type="submission" date="2015-08" db="EMBL/GenBank/DDBJ databases">
        <title>Complete Genome Sequence of Azospirillum thiophilum BV-S.</title>
        <authorList>
            <person name="Fomenkov A."/>
            <person name="Vincze T."/>
            <person name="Grabovich M."/>
            <person name="Dubinina G."/>
            <person name="Orlova M."/>
            <person name="Belousova E."/>
            <person name="Roberts R.J."/>
        </authorList>
    </citation>
    <scope>NUCLEOTIDE SEQUENCE [LARGE SCALE GENOMIC DNA]</scope>
    <source>
        <strain evidence="2">BV-S</strain>
    </source>
</reference>
<accession>A0AAC8VXK2</accession>
<dbReference type="AlphaFoldDB" id="A0AAC8VXK2"/>
<evidence type="ECO:0000313" key="2">
    <source>
        <dbReference type="Proteomes" id="UP000069935"/>
    </source>
</evidence>